<sequence length="580" mass="66599">MVDNIIYSRVKLFVTVTTFLVRFTYSLEEVNDAASTPVSHGINDFSMRNQNPLFSLLNVSNYFLMREPIILRCSISHAFSDDGSLYRNSVPSGRLGYFSLTKPWYSSRNEEIWEKIATASRQDNQAINLSLQKNVYPFVNQTSDAHVSLPNPPMFQSQQHSNVQSVEDVDDDKVLDRYASRKSNTSAGTSQVDQYNDDVHYSPEFSMNDQFPSEFGHGAEPFPLRERQVKANAPFDLDKMLWWDSLEQNNHSISTTEKAKNCNDSLSVKADSFETDHNTMTFHVLTSHSSYNSESIRSRKPTDKSKSKHLLNAEVFNSVQRFSCSDEEALNDEGAVNEIARPCEDDLTPAQIFLKENKQRLLLRAQEYYAEKNTQTDEENVWQYYRDPVVRPKKHFLWEFCDESNEEVPRTTIELEQGKMPSLQQIITMLQQEQAGDISLIDLEECGRRDVGMYGIVATGHTIPHCRRMGRMLWRTIRDLNIPYISKIVSCIGNRNDDWVITHCGPVQIHLFTATTRELYKLEDIWLHPHESHSNEEFPAYFDCSIAVPPPFLLRNNSHSIVPSDNLFSEFAKPKSGGVL</sequence>
<dbReference type="InterPro" id="IPR004394">
    <property type="entry name" value="Iojap/RsfS/C7orf30"/>
</dbReference>
<dbReference type="PANTHER" id="PTHR21043:SF0">
    <property type="entry name" value="MITOCHONDRIAL ASSEMBLY OF RIBOSOMAL LARGE SUBUNIT PROTEIN 1"/>
    <property type="match status" value="1"/>
</dbReference>
<organism evidence="3 4">
    <name type="scientific">Cardiosporidium cionae</name>
    <dbReference type="NCBI Taxonomy" id="476202"/>
    <lineage>
        <taxon>Eukaryota</taxon>
        <taxon>Sar</taxon>
        <taxon>Alveolata</taxon>
        <taxon>Apicomplexa</taxon>
        <taxon>Aconoidasida</taxon>
        <taxon>Nephromycida</taxon>
        <taxon>Cardiosporidium</taxon>
    </lineage>
</organism>
<evidence type="ECO:0000256" key="2">
    <source>
        <dbReference type="SAM" id="MobiDB-lite"/>
    </source>
</evidence>
<dbReference type="PANTHER" id="PTHR21043">
    <property type="entry name" value="IOJAP SUPERFAMILY ORTHOLOG"/>
    <property type="match status" value="1"/>
</dbReference>
<evidence type="ECO:0000256" key="1">
    <source>
        <dbReference type="ARBA" id="ARBA00010574"/>
    </source>
</evidence>
<gene>
    <name evidence="3" type="ORF">IE077_003072</name>
</gene>
<proteinExistence type="inferred from homology"/>
<keyword evidence="4" id="KW-1185">Reference proteome</keyword>
<protein>
    <submittedName>
        <fullName evidence="3">Uncharacterized protein</fullName>
    </submittedName>
</protein>
<dbReference type="SUPFAM" id="SSF81301">
    <property type="entry name" value="Nucleotidyltransferase"/>
    <property type="match status" value="1"/>
</dbReference>
<name>A0ABQ7JF86_9APIC</name>
<feature type="compositionally biased region" description="Polar residues" evidence="2">
    <location>
        <begin position="154"/>
        <end position="165"/>
    </location>
</feature>
<dbReference type="InterPro" id="IPR043519">
    <property type="entry name" value="NT_sf"/>
</dbReference>
<reference evidence="3 4" key="1">
    <citation type="journal article" date="2020" name="bioRxiv">
        <title>Metabolic contributions of an alphaproteobacterial endosymbiont in the apicomplexan Cardiosporidium cionae.</title>
        <authorList>
            <person name="Hunter E.S."/>
            <person name="Paight C.J."/>
            <person name="Lane C.E."/>
        </authorList>
    </citation>
    <scope>NUCLEOTIDE SEQUENCE [LARGE SCALE GENOMIC DNA]</scope>
    <source>
        <strain evidence="3">ESH_2018</strain>
    </source>
</reference>
<accession>A0ABQ7JF86</accession>
<dbReference type="EMBL" id="JADAQX010000030">
    <property type="protein sequence ID" value="KAF8822698.1"/>
    <property type="molecule type" value="Genomic_DNA"/>
</dbReference>
<evidence type="ECO:0000313" key="4">
    <source>
        <dbReference type="Proteomes" id="UP000823046"/>
    </source>
</evidence>
<evidence type="ECO:0000313" key="3">
    <source>
        <dbReference type="EMBL" id="KAF8822698.1"/>
    </source>
</evidence>
<dbReference type="Proteomes" id="UP000823046">
    <property type="component" value="Unassembled WGS sequence"/>
</dbReference>
<dbReference type="Pfam" id="PF02410">
    <property type="entry name" value="RsfS"/>
    <property type="match status" value="1"/>
</dbReference>
<feature type="region of interest" description="Disordered" evidence="2">
    <location>
        <begin position="147"/>
        <end position="168"/>
    </location>
</feature>
<comment type="caution">
    <text evidence="3">The sequence shown here is derived from an EMBL/GenBank/DDBJ whole genome shotgun (WGS) entry which is preliminary data.</text>
</comment>
<comment type="similarity">
    <text evidence="1">Belongs to the Iojap/RsfS family.</text>
</comment>
<dbReference type="Gene3D" id="3.30.460.10">
    <property type="entry name" value="Beta Polymerase, domain 2"/>
    <property type="match status" value="1"/>
</dbReference>